<gene>
    <name evidence="2" type="ORF">LTR05_001186</name>
</gene>
<keyword evidence="1" id="KW-1133">Transmembrane helix</keyword>
<protein>
    <submittedName>
        <fullName evidence="2">Uncharacterized protein</fullName>
    </submittedName>
</protein>
<evidence type="ECO:0000256" key="1">
    <source>
        <dbReference type="SAM" id="Phobius"/>
    </source>
</evidence>
<name>A0AAN7YL62_9EURO</name>
<dbReference type="EMBL" id="JAVRRJ010000001">
    <property type="protein sequence ID" value="KAK5091006.1"/>
    <property type="molecule type" value="Genomic_DNA"/>
</dbReference>
<keyword evidence="1" id="KW-0812">Transmembrane</keyword>
<evidence type="ECO:0000313" key="2">
    <source>
        <dbReference type="EMBL" id="KAK5091006.1"/>
    </source>
</evidence>
<comment type="caution">
    <text evidence="2">The sequence shown here is derived from an EMBL/GenBank/DDBJ whole genome shotgun (WGS) entry which is preliminary data.</text>
</comment>
<organism evidence="2 3">
    <name type="scientific">Lithohypha guttulata</name>
    <dbReference type="NCBI Taxonomy" id="1690604"/>
    <lineage>
        <taxon>Eukaryota</taxon>
        <taxon>Fungi</taxon>
        <taxon>Dikarya</taxon>
        <taxon>Ascomycota</taxon>
        <taxon>Pezizomycotina</taxon>
        <taxon>Eurotiomycetes</taxon>
        <taxon>Chaetothyriomycetidae</taxon>
        <taxon>Chaetothyriales</taxon>
        <taxon>Trichomeriaceae</taxon>
        <taxon>Lithohypha</taxon>
    </lineage>
</organism>
<dbReference type="Proteomes" id="UP001309876">
    <property type="component" value="Unassembled WGS sequence"/>
</dbReference>
<proteinExistence type="predicted"/>
<keyword evidence="3" id="KW-1185">Reference proteome</keyword>
<accession>A0AAN7YL62</accession>
<sequence length="152" mass="16659">MGIPYSRQIHAAFDQVTPLVAAGFEVLQTTKNISILLAAIQVLTVIFLALIFVELFALLVTINPELEYERQNLVTPVVKWFAGLFIQLSEYRKILVFLALVILVGVCIGSAAGLYYTSKDPTLVIDDLTASTEESVLSGEDIEAIKKGEAKQ</sequence>
<feature type="transmembrane region" description="Helical" evidence="1">
    <location>
        <begin position="94"/>
        <end position="116"/>
    </location>
</feature>
<keyword evidence="1" id="KW-0472">Membrane</keyword>
<evidence type="ECO:0000313" key="3">
    <source>
        <dbReference type="Proteomes" id="UP001309876"/>
    </source>
</evidence>
<dbReference type="AlphaFoldDB" id="A0AAN7YL62"/>
<feature type="transmembrane region" description="Helical" evidence="1">
    <location>
        <begin position="33"/>
        <end position="60"/>
    </location>
</feature>
<reference evidence="2 3" key="1">
    <citation type="submission" date="2023-08" db="EMBL/GenBank/DDBJ databases">
        <title>Black Yeasts Isolated from many extreme environments.</title>
        <authorList>
            <person name="Coleine C."/>
            <person name="Stajich J.E."/>
            <person name="Selbmann L."/>
        </authorList>
    </citation>
    <scope>NUCLEOTIDE SEQUENCE [LARGE SCALE GENOMIC DNA]</scope>
    <source>
        <strain evidence="2 3">CCFEE 5910</strain>
    </source>
</reference>